<keyword evidence="5 6" id="KW-0408">Iron</keyword>
<evidence type="ECO:0000256" key="1">
    <source>
        <dbReference type="ARBA" id="ARBA00022448"/>
    </source>
</evidence>
<reference evidence="10" key="1">
    <citation type="submission" date="2009-05" db="EMBL/GenBank/DDBJ databases">
        <title>Complete sequence of chromosome of Thauera sp. MZ1T.</title>
        <authorList>
            <consortium name="US DOE Joint Genome Institute"/>
            <person name="Lucas S."/>
            <person name="Copeland A."/>
            <person name="Lapidus A."/>
            <person name="Glavina del Rio T."/>
            <person name="Dalin E."/>
            <person name="Tice H."/>
            <person name="Bruce D."/>
            <person name="Goodwin L."/>
            <person name="Pitluck S."/>
            <person name="Sims D."/>
            <person name="Brettin T."/>
            <person name="Detter J.C."/>
            <person name="Han C."/>
            <person name="Larimer F."/>
            <person name="Land M."/>
            <person name="Hauser L."/>
            <person name="Kyrpides N."/>
            <person name="Mikhailova N."/>
            <person name="Sayler G.S."/>
        </authorList>
    </citation>
    <scope>NUCLEOTIDE SEQUENCE [LARGE SCALE GENOMIC DNA]</scope>
    <source>
        <strain evidence="10">MZ1T</strain>
    </source>
</reference>
<feature type="signal peptide" evidence="7">
    <location>
        <begin position="1"/>
        <end position="25"/>
    </location>
</feature>
<evidence type="ECO:0000256" key="7">
    <source>
        <dbReference type="SAM" id="SignalP"/>
    </source>
</evidence>
<dbReference type="HOGENOM" id="CLU_128253_2_2_4"/>
<dbReference type="STRING" id="85643.Tmz1t_0626"/>
<feature type="chain" id="PRO_5002947333" evidence="7">
    <location>
        <begin position="26"/>
        <end position="106"/>
    </location>
</feature>
<reference evidence="9 10" key="2">
    <citation type="journal article" date="2012" name="Stand. Genomic Sci.">
        <title>Complete genome sequence of Thauera aminoaromatica strain MZ1T.</title>
        <authorList>
            <person name="Jiang K."/>
            <person name="Sanseverino J."/>
            <person name="Chauhan A."/>
            <person name="Lucas S."/>
            <person name="Copeland A."/>
            <person name="Lapidus A."/>
            <person name="Del Rio T.G."/>
            <person name="Dalin E."/>
            <person name="Tice H."/>
            <person name="Bruce D."/>
            <person name="Goodwin L."/>
            <person name="Pitluck S."/>
            <person name="Sims D."/>
            <person name="Brettin T."/>
            <person name="Detter J.C."/>
            <person name="Han C."/>
            <person name="Chang Y.J."/>
            <person name="Larimer F."/>
            <person name="Land M."/>
            <person name="Hauser L."/>
            <person name="Kyrpides N.C."/>
            <person name="Mikhailova N."/>
            <person name="Moser S."/>
            <person name="Jegier P."/>
            <person name="Close D."/>
            <person name="Debruyn J.M."/>
            <person name="Wang Y."/>
            <person name="Layton A.C."/>
            <person name="Allen M.S."/>
            <person name="Sayler G.S."/>
        </authorList>
    </citation>
    <scope>NUCLEOTIDE SEQUENCE [LARGE SCALE GENOMIC DNA]</scope>
    <source>
        <strain evidence="9 10">MZ1T</strain>
    </source>
</reference>
<proteinExistence type="predicted"/>
<evidence type="ECO:0000313" key="9">
    <source>
        <dbReference type="EMBL" id="ACK53399.1"/>
    </source>
</evidence>
<dbReference type="eggNOG" id="COG2863">
    <property type="taxonomic scope" value="Bacteria"/>
</dbReference>
<dbReference type="GO" id="GO:0046872">
    <property type="term" value="F:metal ion binding"/>
    <property type="evidence" value="ECO:0007669"/>
    <property type="project" value="UniProtKB-KW"/>
</dbReference>
<gene>
    <name evidence="9" type="ordered locus">Tmz1t_0626</name>
</gene>
<dbReference type="SUPFAM" id="SSF46626">
    <property type="entry name" value="Cytochrome c"/>
    <property type="match status" value="1"/>
</dbReference>
<dbReference type="Pfam" id="PF13442">
    <property type="entry name" value="Cytochrome_CBB3"/>
    <property type="match status" value="1"/>
</dbReference>
<evidence type="ECO:0000256" key="3">
    <source>
        <dbReference type="ARBA" id="ARBA00022723"/>
    </source>
</evidence>
<dbReference type="PROSITE" id="PS51007">
    <property type="entry name" value="CYTC"/>
    <property type="match status" value="1"/>
</dbReference>
<protein>
    <submittedName>
        <fullName evidence="9">Cytochrome c class I</fullName>
    </submittedName>
</protein>
<keyword evidence="1" id="KW-0813">Transport</keyword>
<sequence length="106" mass="11288">MFIATRARAALAAAAALAFPLSVHAAPGDRALRVWAAACAACHGTDGHAQAGMTSLAGRNADELYTLLIEFKRDVRPATVMHQHAKGYTDEELQGLAQWFAAQAKR</sequence>
<dbReference type="KEGG" id="tmz:Tmz1t_0626"/>
<dbReference type="GO" id="GO:0009055">
    <property type="term" value="F:electron transfer activity"/>
    <property type="evidence" value="ECO:0007669"/>
    <property type="project" value="InterPro"/>
</dbReference>
<evidence type="ECO:0000256" key="6">
    <source>
        <dbReference type="PROSITE-ProRule" id="PRU00433"/>
    </source>
</evidence>
<feature type="domain" description="Cytochrome c" evidence="8">
    <location>
        <begin position="23"/>
        <end position="104"/>
    </location>
</feature>
<dbReference type="Gene3D" id="1.10.760.10">
    <property type="entry name" value="Cytochrome c-like domain"/>
    <property type="match status" value="1"/>
</dbReference>
<evidence type="ECO:0000256" key="5">
    <source>
        <dbReference type="ARBA" id="ARBA00023004"/>
    </source>
</evidence>
<evidence type="ECO:0000256" key="4">
    <source>
        <dbReference type="ARBA" id="ARBA00022982"/>
    </source>
</evidence>
<dbReference type="RefSeq" id="WP_012584552.1">
    <property type="nucleotide sequence ID" value="NC_011662.2"/>
</dbReference>
<accession>C4ZMY7</accession>
<dbReference type="PANTHER" id="PTHR33751:SF9">
    <property type="entry name" value="CYTOCHROME C4"/>
    <property type="match status" value="1"/>
</dbReference>
<evidence type="ECO:0000256" key="2">
    <source>
        <dbReference type="ARBA" id="ARBA00022617"/>
    </source>
</evidence>
<evidence type="ECO:0000259" key="8">
    <source>
        <dbReference type="PROSITE" id="PS51007"/>
    </source>
</evidence>
<organism evidence="9 10">
    <name type="scientific">Thauera aminoaromatica</name>
    <dbReference type="NCBI Taxonomy" id="164330"/>
    <lineage>
        <taxon>Bacteria</taxon>
        <taxon>Pseudomonadati</taxon>
        <taxon>Pseudomonadota</taxon>
        <taxon>Betaproteobacteria</taxon>
        <taxon>Rhodocyclales</taxon>
        <taxon>Zoogloeaceae</taxon>
        <taxon>Thauera</taxon>
    </lineage>
</organism>
<dbReference type="InterPro" id="IPR009056">
    <property type="entry name" value="Cyt_c-like_dom"/>
</dbReference>
<dbReference type="PANTHER" id="PTHR33751">
    <property type="entry name" value="CBB3-TYPE CYTOCHROME C OXIDASE SUBUNIT FIXP"/>
    <property type="match status" value="1"/>
</dbReference>
<keyword evidence="10" id="KW-1185">Reference proteome</keyword>
<dbReference type="InterPro" id="IPR036909">
    <property type="entry name" value="Cyt_c-like_dom_sf"/>
</dbReference>
<dbReference type="InterPro" id="IPR050597">
    <property type="entry name" value="Cytochrome_c_Oxidase_Subunit"/>
</dbReference>
<keyword evidence="4" id="KW-0249">Electron transport</keyword>
<dbReference type="AlphaFoldDB" id="C4ZMY7"/>
<keyword evidence="7" id="KW-0732">Signal</keyword>
<dbReference type="Proteomes" id="UP000002186">
    <property type="component" value="Chromosome"/>
</dbReference>
<dbReference type="EMBL" id="CP001281">
    <property type="protein sequence ID" value="ACK53399.1"/>
    <property type="molecule type" value="Genomic_DNA"/>
</dbReference>
<dbReference type="GO" id="GO:0020037">
    <property type="term" value="F:heme binding"/>
    <property type="evidence" value="ECO:0007669"/>
    <property type="project" value="InterPro"/>
</dbReference>
<keyword evidence="2 6" id="KW-0349">Heme</keyword>
<name>C4ZMY7_THASP</name>
<dbReference type="OrthoDB" id="8526831at2"/>
<keyword evidence="3 6" id="KW-0479">Metal-binding</keyword>
<evidence type="ECO:0000313" key="10">
    <source>
        <dbReference type="Proteomes" id="UP000002186"/>
    </source>
</evidence>